<sequence>MIKKRLLLICFWCNIFCWMYAAPFSFLETTVTQPDGSQLTLYASGDEFYHWVHDKDGYTVLQGEDGYCYYAEKNDMGELVPSPFLVGKTSIADTKLKPWLKISKEKYDVRRERLQPLSRTRGMFQPQYASHKKPLNNIVIFISFQDATTFSKKRSVYDSRFNSTTSSTGSLKDYYLEVSYDNLTIQSHFFPHADLEANNVGYVDFHNRGFYRAYNATTNPDGYKTSEESTMREHNLVQNAVDAMRSIIEQEFTPDEIDNDNDGYVDNICFVVQGNSDGWSDLLWAHRWSLYTKECYIHGKRVMDYVFQPENQVTVNTLCHEMFHALGAPDLYHYSEESKTLDPVGAWDLMNSGWCHMGAYMKWMYAGKSWITEIPEITTTGRYSLVPLSQGPDNSCYKINSSNANEYYVLEYRKKEGKYEKNIPRSGLLIYRINTTVSNGNRNGPPDEVYIYRPYGSLVENGFLDEAAYQTNAGAVMTDKTYPKPFLSDDSDGGLRITNLVVENDKLSFDINITTTGVESEQETSSFKIYLESKTLIIHSNELIKDIVVTDLSGKGVMKWDNVTQPISLQQLSSGVYIVSVTLANDTTYQQKIILK</sequence>
<dbReference type="GeneID" id="26161833"/>
<dbReference type="PANTHER" id="PTHR41775">
    <property type="entry name" value="SECRETED PROTEIN-RELATED"/>
    <property type="match status" value="1"/>
</dbReference>
<dbReference type="AlphaFoldDB" id="A0A6N2VFL2"/>
<evidence type="ECO:0000313" key="2">
    <source>
        <dbReference type="EMBL" id="VYT27301.1"/>
    </source>
</evidence>
<organism evidence="2">
    <name type="scientific">Bacteroides intestinalis</name>
    <dbReference type="NCBI Taxonomy" id="329854"/>
    <lineage>
        <taxon>Bacteria</taxon>
        <taxon>Pseudomonadati</taxon>
        <taxon>Bacteroidota</taxon>
        <taxon>Bacteroidia</taxon>
        <taxon>Bacteroidales</taxon>
        <taxon>Bacteroidaceae</taxon>
        <taxon>Bacteroides</taxon>
    </lineage>
</organism>
<dbReference type="SUPFAM" id="SSF55486">
    <property type="entry name" value="Metalloproteases ('zincins'), catalytic domain"/>
    <property type="match status" value="1"/>
</dbReference>
<dbReference type="NCBIfam" id="TIGR04183">
    <property type="entry name" value="Por_Secre_tail"/>
    <property type="match status" value="1"/>
</dbReference>
<feature type="chain" id="PRO_5026700469" evidence="1">
    <location>
        <begin position="22"/>
        <end position="596"/>
    </location>
</feature>
<protein>
    <submittedName>
        <fullName evidence="2">Immune inhibitor A</fullName>
        <ecNumber evidence="2">3.4.24.-</ecNumber>
    </submittedName>
</protein>
<evidence type="ECO:0000256" key="1">
    <source>
        <dbReference type="SAM" id="SignalP"/>
    </source>
</evidence>
<dbReference type="InterPro" id="IPR008757">
    <property type="entry name" value="Peptidase_M6-like_domain"/>
</dbReference>
<keyword evidence="2" id="KW-0378">Hydrolase</keyword>
<dbReference type="EC" id="3.4.24.-" evidence="2"/>
<dbReference type="GO" id="GO:0006508">
    <property type="term" value="P:proteolysis"/>
    <property type="evidence" value="ECO:0007669"/>
    <property type="project" value="InterPro"/>
</dbReference>
<dbReference type="NCBIfam" id="TIGR03296">
    <property type="entry name" value="M6dom_TIGR03296"/>
    <property type="match status" value="1"/>
</dbReference>
<dbReference type="InterPro" id="IPR026444">
    <property type="entry name" value="Secre_tail"/>
</dbReference>
<accession>A0A6N2VFL2</accession>
<gene>
    <name evidence="2" type="primary">ina</name>
    <name evidence="2" type="ORF">BILFYP9_02512</name>
</gene>
<feature type="signal peptide" evidence="1">
    <location>
        <begin position="1"/>
        <end position="21"/>
    </location>
</feature>
<keyword evidence="1" id="KW-0732">Signal</keyword>
<dbReference type="PANTHER" id="PTHR41775:SF1">
    <property type="entry name" value="PEPTIDASE M6-LIKE DOMAIN-CONTAINING PROTEIN"/>
    <property type="match status" value="1"/>
</dbReference>
<name>A0A6N2VFL2_9BACE</name>
<reference evidence="2" key="1">
    <citation type="submission" date="2019-11" db="EMBL/GenBank/DDBJ databases">
        <authorList>
            <person name="Feng L."/>
        </authorList>
    </citation>
    <scope>NUCLEOTIDE SEQUENCE</scope>
    <source>
        <strain evidence="2">BintestinalisLFYP9</strain>
    </source>
</reference>
<dbReference type="GO" id="GO:0008233">
    <property type="term" value="F:peptidase activity"/>
    <property type="evidence" value="ECO:0007669"/>
    <property type="project" value="InterPro"/>
</dbReference>
<proteinExistence type="predicted"/>
<dbReference type="RefSeq" id="WP_021967100.1">
    <property type="nucleotide sequence ID" value="NZ_BAABZC010000012.1"/>
</dbReference>
<dbReference type="EMBL" id="CACRSU010000027">
    <property type="protein sequence ID" value="VYT27301.1"/>
    <property type="molecule type" value="Genomic_DNA"/>
</dbReference>